<proteinExistence type="predicted"/>
<dbReference type="Proteomes" id="UP000474778">
    <property type="component" value="Unassembled WGS sequence"/>
</dbReference>
<name>A0A6L7I1I8_9GAMM</name>
<feature type="chain" id="PRO_5027033050" evidence="1">
    <location>
        <begin position="19"/>
        <end position="223"/>
    </location>
</feature>
<organism evidence="2 3">
    <name type="scientific">Shewanella insulae</name>
    <dbReference type="NCBI Taxonomy" id="2681496"/>
    <lineage>
        <taxon>Bacteria</taxon>
        <taxon>Pseudomonadati</taxon>
        <taxon>Pseudomonadota</taxon>
        <taxon>Gammaproteobacteria</taxon>
        <taxon>Alteromonadales</taxon>
        <taxon>Shewanellaceae</taxon>
        <taxon>Shewanella</taxon>
    </lineage>
</organism>
<keyword evidence="1" id="KW-0732">Signal</keyword>
<keyword evidence="3" id="KW-1185">Reference proteome</keyword>
<feature type="signal peptide" evidence="1">
    <location>
        <begin position="1"/>
        <end position="18"/>
    </location>
</feature>
<gene>
    <name evidence="2" type="ORF">GNT65_14170</name>
</gene>
<accession>A0A6L7I1I8</accession>
<dbReference type="RefSeq" id="WP_160797249.1">
    <property type="nucleotide sequence ID" value="NZ_WRPA01000012.1"/>
</dbReference>
<dbReference type="EMBL" id="WRPA01000012">
    <property type="protein sequence ID" value="MXR69804.1"/>
    <property type="molecule type" value="Genomic_DNA"/>
</dbReference>
<evidence type="ECO:0000256" key="1">
    <source>
        <dbReference type="SAM" id="SignalP"/>
    </source>
</evidence>
<dbReference type="AlphaFoldDB" id="A0A6L7I1I8"/>
<protein>
    <submittedName>
        <fullName evidence="2">Uncharacterized protein</fullName>
    </submittedName>
</protein>
<reference evidence="2 3" key="1">
    <citation type="submission" date="2019-12" db="EMBL/GenBank/DDBJ databases">
        <title>Shewanella insulae sp. nov., isolated from a tidal flat.</title>
        <authorList>
            <person name="Yoon J.-H."/>
        </authorList>
    </citation>
    <scope>NUCLEOTIDE SEQUENCE [LARGE SCALE GENOMIC DNA]</scope>
    <source>
        <strain evidence="2 3">JBTF-M18</strain>
    </source>
</reference>
<evidence type="ECO:0000313" key="2">
    <source>
        <dbReference type="EMBL" id="MXR69804.1"/>
    </source>
</evidence>
<sequence>MKSIFPLILALFTGLTHASDWPEIDFPDTAKVEIVADEMRYNGYPMKTWVVKDTQTQAQLAAFFTKAWQKDSERFDSRPFNGDLVINSLQPPYLLTARISQQFDGVTAFVGITKNMEENELAKVRRNTFPQPTGATVLSDIASTDLYKQGRTIVLSSPRSLASNYHYYRRHYQQRGWVEETAILDTQSGKAALQMRQGTNSVDISFDTRNSQVYIVANQVKQG</sequence>
<comment type="caution">
    <text evidence="2">The sequence shown here is derived from an EMBL/GenBank/DDBJ whole genome shotgun (WGS) entry which is preliminary data.</text>
</comment>
<evidence type="ECO:0000313" key="3">
    <source>
        <dbReference type="Proteomes" id="UP000474778"/>
    </source>
</evidence>